<dbReference type="EMBL" id="PHRB01000047">
    <property type="protein sequence ID" value="PJO62370.1"/>
    <property type="molecule type" value="Genomic_DNA"/>
</dbReference>
<evidence type="ECO:0000313" key="1">
    <source>
        <dbReference type="EMBL" id="PJO62370.1"/>
    </source>
</evidence>
<accession>A0AAX0U1F4</accession>
<name>A0AAX0U1F4_BURPE</name>
<dbReference type="InterPro" id="IPR004963">
    <property type="entry name" value="PAE/NOTUM"/>
</dbReference>
<reference evidence="1 2" key="1">
    <citation type="submission" date="2017-11" db="EMBL/GenBank/DDBJ databases">
        <title>Molecular characterization of Burkholderia pseudomallei and closely related isolates from Vietnam.</title>
        <authorList>
            <person name="Ustinov D.V."/>
            <person name="Antonov A.S."/>
            <person name="Avdusheva E.F."/>
            <person name="Shpak I.M."/>
            <person name="Zakharova I.B."/>
            <person name="Thi L.A."/>
            <person name="Teteryatnikova N."/>
            <person name="Lopasteyskaya Y.A."/>
            <person name="Kuzyutina J.A."/>
            <person name="Ngo T.N."/>
            <person name="Victorov D.V."/>
        </authorList>
    </citation>
    <scope>NUCLEOTIDE SEQUENCE [LARGE SCALE GENOMIC DNA]</scope>
    <source>
        <strain evidence="1 2">V1512</strain>
    </source>
</reference>
<dbReference type="PANTHER" id="PTHR21562:SF83">
    <property type="entry name" value="PECTIN ACETYLESTERASE 4"/>
    <property type="match status" value="1"/>
</dbReference>
<sequence>MEESMPVRECLECLRRLCVAGLLSAAAADGHAAVAAAQDPSIPYYSWYEVTLPESSGASCGNGTPMRFYINRAQSDNLLYMMEPGGACWDHGTCTETATGAQAGLGAFNPDGIPHNYVNGTVQQSLKTSFLSPLMTRMDLAHILVGEPKVETQEWTQVFVPYCTGDIHMGSAVRSYASPSGDWRIQHYSGLKNVRVIAQWLVDHGFGKPSRLLVYGTSAGGYGTLGNYATLRGTLQPQSHSSLLDDAGTVFNTRFGADPAAYPSVGLYDKVRDEWGMTAPDGMITVNSRLTRYFDPGNMGSAYAALSATYPHDRFGYTTYRRDRIIAAYHYRPFVPAVIAAPDDATKDALSLAMFDRELSDLKQVLNPLPNFGYFIPWARDDFMGNHQVTAVSFTGSGIHENGIDADVGTFVADLLNQQDPADVPVMKAYRTEQWSDFTFSTFLAWLDSIFNLTGEAGPISGHRS</sequence>
<dbReference type="GO" id="GO:0016787">
    <property type="term" value="F:hydrolase activity"/>
    <property type="evidence" value="ECO:0007669"/>
    <property type="project" value="InterPro"/>
</dbReference>
<dbReference type="Proteomes" id="UP000231878">
    <property type="component" value="Unassembled WGS sequence"/>
</dbReference>
<dbReference type="Pfam" id="PF03283">
    <property type="entry name" value="PAE"/>
    <property type="match status" value="1"/>
</dbReference>
<evidence type="ECO:0000313" key="2">
    <source>
        <dbReference type="Proteomes" id="UP000231878"/>
    </source>
</evidence>
<dbReference type="PANTHER" id="PTHR21562">
    <property type="entry name" value="NOTUM-RELATED"/>
    <property type="match status" value="1"/>
</dbReference>
<comment type="caution">
    <text evidence="1">The sequence shown here is derived from an EMBL/GenBank/DDBJ whole genome shotgun (WGS) entry which is preliminary data.</text>
</comment>
<dbReference type="SUPFAM" id="SSF53474">
    <property type="entry name" value="alpha/beta-Hydrolases"/>
    <property type="match status" value="1"/>
</dbReference>
<dbReference type="InterPro" id="IPR029058">
    <property type="entry name" value="AB_hydrolase_fold"/>
</dbReference>
<gene>
    <name evidence="1" type="ORF">CWD88_31550</name>
</gene>
<protein>
    <submittedName>
        <fullName evidence="1">Pectinacetylesterase</fullName>
    </submittedName>
</protein>
<proteinExistence type="predicted"/>
<dbReference type="AlphaFoldDB" id="A0AAX0U1F4"/>
<organism evidence="1 2">
    <name type="scientific">Burkholderia pseudomallei</name>
    <name type="common">Pseudomonas pseudomallei</name>
    <dbReference type="NCBI Taxonomy" id="28450"/>
    <lineage>
        <taxon>Bacteria</taxon>
        <taxon>Pseudomonadati</taxon>
        <taxon>Pseudomonadota</taxon>
        <taxon>Betaproteobacteria</taxon>
        <taxon>Burkholderiales</taxon>
        <taxon>Burkholderiaceae</taxon>
        <taxon>Burkholderia</taxon>
        <taxon>pseudomallei group</taxon>
    </lineage>
</organism>